<keyword evidence="3" id="KW-1185">Reference proteome</keyword>
<feature type="transmembrane region" description="Helical" evidence="1">
    <location>
        <begin position="12"/>
        <end position="34"/>
    </location>
</feature>
<sequence>MYPLTQPSDLLTIASVVVLAGLLHANFQLAVSVLTRLGAHVLGRNDIRRQHQRHLAKAAAAYAWGNFLMIGLLAAGVTYVLSALVTVPQKPLWVMLSLLGGLTGLAVLLIYRRDGGRRLWIPEALKNYLYERTKRSTTAAESLALGMVTGLAELPFIAAPLLFVAALLRGAPDLNRLAILLLYAAIASAPLFLLAAAMGAGQQISRLERWRESNRRFLQLSSALGLAVLSVYVLSLFGAGSSPW</sequence>
<organism evidence="2 3">
    <name type="scientific">Candidatus Chaera renei</name>
    <dbReference type="NCBI Taxonomy" id="2506947"/>
    <lineage>
        <taxon>Bacteria</taxon>
        <taxon>Candidatus Saccharimonadota</taxon>
        <taxon>Candidatus Saccharimonadia</taxon>
        <taxon>Candidatus Saccharimonadales</taxon>
        <taxon>Candidatus Saccharimonadaceae</taxon>
        <taxon>Candidatus Chaera</taxon>
    </lineage>
</organism>
<feature type="transmembrane region" description="Helical" evidence="1">
    <location>
        <begin position="55"/>
        <end position="80"/>
    </location>
</feature>
<dbReference type="Proteomes" id="UP000289269">
    <property type="component" value="Unassembled WGS sequence"/>
</dbReference>
<feature type="transmembrane region" description="Helical" evidence="1">
    <location>
        <begin position="142"/>
        <end position="168"/>
    </location>
</feature>
<comment type="caution">
    <text evidence="2">The sequence shown here is derived from an EMBL/GenBank/DDBJ whole genome shotgun (WGS) entry which is preliminary data.</text>
</comment>
<feature type="transmembrane region" description="Helical" evidence="1">
    <location>
        <begin position="174"/>
        <end position="196"/>
    </location>
</feature>
<evidence type="ECO:0008006" key="4">
    <source>
        <dbReference type="Google" id="ProtNLM"/>
    </source>
</evidence>
<evidence type="ECO:0000256" key="1">
    <source>
        <dbReference type="SAM" id="Phobius"/>
    </source>
</evidence>
<protein>
    <recommendedName>
        <fullName evidence="4">Urease accessory protein UreH-like transmembrane domain-containing protein</fullName>
    </recommendedName>
</protein>
<feature type="transmembrane region" description="Helical" evidence="1">
    <location>
        <begin position="92"/>
        <end position="111"/>
    </location>
</feature>
<keyword evidence="1" id="KW-0472">Membrane</keyword>
<evidence type="ECO:0000313" key="3">
    <source>
        <dbReference type="Proteomes" id="UP000289269"/>
    </source>
</evidence>
<feature type="transmembrane region" description="Helical" evidence="1">
    <location>
        <begin position="217"/>
        <end position="239"/>
    </location>
</feature>
<reference evidence="2" key="1">
    <citation type="submission" date="2019-01" db="EMBL/GenBank/DDBJ databases">
        <title>Genomic signatures and co-occurrence patterns of the ultra-small Saccharimodia (Patescibacteria phylum) suggest a symbiotic lifestyle.</title>
        <authorList>
            <person name="Lemos L."/>
            <person name="Medeiros J."/>
            <person name="Andreote F."/>
            <person name="Fernandes G."/>
            <person name="Varani A."/>
            <person name="Oliveira G."/>
            <person name="Pylro V."/>
        </authorList>
    </citation>
    <scope>NUCLEOTIDE SEQUENCE [LARGE SCALE GENOMIC DNA]</scope>
    <source>
        <strain evidence="2">AMD01</strain>
    </source>
</reference>
<name>A0A4V1J7N6_9BACT</name>
<dbReference type="AlphaFoldDB" id="A0A4V1J7N6"/>
<keyword evidence="1" id="KW-0812">Transmembrane</keyword>
<gene>
    <name evidence="2" type="ORF">EOT04_01010</name>
</gene>
<dbReference type="EMBL" id="SCKW01000006">
    <property type="protein sequence ID" value="RWZ79611.1"/>
    <property type="molecule type" value="Genomic_DNA"/>
</dbReference>
<evidence type="ECO:0000313" key="2">
    <source>
        <dbReference type="EMBL" id="RWZ79611.1"/>
    </source>
</evidence>
<proteinExistence type="predicted"/>
<keyword evidence="1" id="KW-1133">Transmembrane helix</keyword>
<accession>A0A4V1J7N6</accession>